<proteinExistence type="predicted"/>
<gene>
    <name evidence="1" type="ORF">Solumvirus2_46</name>
</gene>
<evidence type="ECO:0000313" key="1">
    <source>
        <dbReference type="EMBL" id="AYV86239.1"/>
    </source>
</evidence>
<name>A0A3G5AKA5_9VIRU</name>
<accession>A0A3G5AKA5</accession>
<dbReference type="EMBL" id="MK072499">
    <property type="protein sequence ID" value="AYV86239.1"/>
    <property type="molecule type" value="Genomic_DNA"/>
</dbReference>
<organism evidence="1">
    <name type="scientific">Solumvirus sp</name>
    <dbReference type="NCBI Taxonomy" id="2487773"/>
    <lineage>
        <taxon>Viruses</taxon>
        <taxon>Pithoviruses</taxon>
    </lineage>
</organism>
<sequence>MSTILPKDDPTNDNVTRLLEEAKSSQRVLYQEISDATIKNPKSYKKIERRKTGWRRGKGVIFRDEEVDVDPILFVGYDYKIKKNNMRMALDADILPSSITEGFIHTMCSINSEEAEGILEGPRIPNYINLPAPLEIRQDITPGKYTSSHEGKICYGSYVSSPNGYVVKHGIFHNFYLDGTIEEYDGIFDYFYSEYDMGLIKNVMIYNMEINEPTLTIKIIFDDYGYINKIESRDRIIEVDGDISYVFEGGNSGTDGLPYVYTWLSFKTNKPVNLDDVAPDSSDSPPSEDFPGLDGIALFTVQKHVFKYTIDSLNLDKSQFYKSVVGIILEIKRRLSLFKDTLSSFIPISGIQDIIVNYAATRFYNPLRNNLTKIQKILLRYKDDKVFSDELVEIERVLEAWPKY</sequence>
<protein>
    <submittedName>
        <fullName evidence="1">Uncharacterized protein</fullName>
    </submittedName>
</protein>
<reference evidence="1" key="1">
    <citation type="submission" date="2018-10" db="EMBL/GenBank/DDBJ databases">
        <title>Hidden diversity of soil giant viruses.</title>
        <authorList>
            <person name="Schulz F."/>
            <person name="Alteio L."/>
            <person name="Goudeau D."/>
            <person name="Ryan E.M."/>
            <person name="Malmstrom R.R."/>
            <person name="Blanchard J."/>
            <person name="Woyke T."/>
        </authorList>
    </citation>
    <scope>NUCLEOTIDE SEQUENCE</scope>
    <source>
        <strain evidence="1">SMV1</strain>
    </source>
</reference>